<feature type="compositionally biased region" description="Polar residues" evidence="6">
    <location>
        <begin position="327"/>
        <end position="340"/>
    </location>
</feature>
<keyword evidence="4 7" id="KW-1133">Transmembrane helix</keyword>
<dbReference type="SUPFAM" id="SSF51735">
    <property type="entry name" value="NAD(P)-binding Rossmann-fold domains"/>
    <property type="match status" value="1"/>
</dbReference>
<feature type="compositionally biased region" description="Basic residues" evidence="6">
    <location>
        <begin position="466"/>
        <end position="484"/>
    </location>
</feature>
<feature type="domain" description="Major facilitator superfamily (MFS) profile" evidence="8">
    <location>
        <begin position="1198"/>
        <end position="1631"/>
    </location>
</feature>
<dbReference type="FunFam" id="1.20.1250.20:FF:000082">
    <property type="entry name" value="MFS multidrug transporter, putative"/>
    <property type="match status" value="1"/>
</dbReference>
<dbReference type="Gene3D" id="3.30.360.10">
    <property type="entry name" value="Dihydrodipicolinate Reductase, domain 2"/>
    <property type="match status" value="1"/>
</dbReference>
<dbReference type="RefSeq" id="XP_038785720.1">
    <property type="nucleotide sequence ID" value="XM_038931223.1"/>
</dbReference>
<dbReference type="InterPro" id="IPR020846">
    <property type="entry name" value="MFS_dom"/>
</dbReference>
<reference evidence="9" key="1">
    <citation type="submission" date="2020-01" db="EMBL/GenBank/DDBJ databases">
        <authorList>
            <person name="Feng Z.H.Z."/>
        </authorList>
    </citation>
    <scope>NUCLEOTIDE SEQUENCE</scope>
    <source>
        <strain evidence="9">CBS107.38</strain>
    </source>
</reference>
<evidence type="ECO:0000259" key="8">
    <source>
        <dbReference type="PROSITE" id="PS50850"/>
    </source>
</evidence>
<feature type="transmembrane region" description="Helical" evidence="7">
    <location>
        <begin position="1329"/>
        <end position="1350"/>
    </location>
</feature>
<dbReference type="GO" id="GO:0005886">
    <property type="term" value="C:plasma membrane"/>
    <property type="evidence" value="ECO:0007669"/>
    <property type="project" value="TreeGrafter"/>
</dbReference>
<keyword evidence="5 7" id="KW-0472">Membrane</keyword>
<feature type="region of interest" description="Disordered" evidence="6">
    <location>
        <begin position="1131"/>
        <end position="1176"/>
    </location>
</feature>
<dbReference type="Gene3D" id="1.20.1250.20">
    <property type="entry name" value="MFS general substrate transporter like domains"/>
    <property type="match status" value="1"/>
</dbReference>
<dbReference type="SUPFAM" id="SSF103473">
    <property type="entry name" value="MFS general substrate transporter"/>
    <property type="match status" value="1"/>
</dbReference>
<dbReference type="InterPro" id="IPR013083">
    <property type="entry name" value="Znf_RING/FYVE/PHD"/>
</dbReference>
<organism evidence="9 10">
    <name type="scientific">Alternaria burnsii</name>
    <dbReference type="NCBI Taxonomy" id="1187904"/>
    <lineage>
        <taxon>Eukaryota</taxon>
        <taxon>Fungi</taxon>
        <taxon>Dikarya</taxon>
        <taxon>Ascomycota</taxon>
        <taxon>Pezizomycotina</taxon>
        <taxon>Dothideomycetes</taxon>
        <taxon>Pleosporomycetidae</taxon>
        <taxon>Pleosporales</taxon>
        <taxon>Pleosporineae</taxon>
        <taxon>Pleosporaceae</taxon>
        <taxon>Alternaria</taxon>
        <taxon>Alternaria sect. Alternaria</taxon>
    </lineage>
</organism>
<dbReference type="InterPro" id="IPR000683">
    <property type="entry name" value="Gfo/Idh/MocA-like_OxRdtase_N"/>
</dbReference>
<evidence type="ECO:0000313" key="10">
    <source>
        <dbReference type="Proteomes" id="UP000596902"/>
    </source>
</evidence>
<evidence type="ECO:0000256" key="5">
    <source>
        <dbReference type="ARBA" id="ARBA00023136"/>
    </source>
</evidence>
<evidence type="ECO:0000256" key="2">
    <source>
        <dbReference type="ARBA" id="ARBA00008335"/>
    </source>
</evidence>
<comment type="caution">
    <text evidence="9">The sequence shown here is derived from an EMBL/GenBank/DDBJ whole genome shotgun (WGS) entry which is preliminary data.</text>
</comment>
<dbReference type="InterPro" id="IPR036291">
    <property type="entry name" value="NAD(P)-bd_dom_sf"/>
</dbReference>
<feature type="compositionally biased region" description="Polar residues" evidence="6">
    <location>
        <begin position="182"/>
        <end position="196"/>
    </location>
</feature>
<dbReference type="InterPro" id="IPR011011">
    <property type="entry name" value="Znf_FYVE_PHD"/>
</dbReference>
<feature type="transmembrane region" description="Helical" evidence="7">
    <location>
        <begin position="1539"/>
        <end position="1566"/>
    </location>
</feature>
<evidence type="ECO:0000256" key="4">
    <source>
        <dbReference type="ARBA" id="ARBA00022989"/>
    </source>
</evidence>
<dbReference type="Gene3D" id="3.30.40.10">
    <property type="entry name" value="Zinc/RING finger domain, C3HC4 (zinc finger)"/>
    <property type="match status" value="1"/>
</dbReference>
<feature type="transmembrane region" description="Helical" evidence="7">
    <location>
        <begin position="1266"/>
        <end position="1284"/>
    </location>
</feature>
<comment type="similarity">
    <text evidence="2">Belongs to the major facilitator superfamily.</text>
</comment>
<feature type="compositionally biased region" description="Low complexity" evidence="6">
    <location>
        <begin position="1131"/>
        <end position="1144"/>
    </location>
</feature>
<feature type="transmembrane region" description="Helical" evidence="7">
    <location>
        <begin position="1607"/>
        <end position="1627"/>
    </location>
</feature>
<accession>A0A8H7B4Z9</accession>
<feature type="region of interest" description="Disordered" evidence="6">
    <location>
        <begin position="180"/>
        <end position="231"/>
    </location>
</feature>
<feature type="transmembrane region" description="Helical" evidence="7">
    <location>
        <begin position="1431"/>
        <end position="1454"/>
    </location>
</feature>
<evidence type="ECO:0000256" key="6">
    <source>
        <dbReference type="SAM" id="MobiDB-lite"/>
    </source>
</evidence>
<evidence type="ECO:0000313" key="9">
    <source>
        <dbReference type="EMBL" id="KAF7675457.1"/>
    </source>
</evidence>
<dbReference type="GO" id="GO:0022857">
    <property type="term" value="F:transmembrane transporter activity"/>
    <property type="evidence" value="ECO:0007669"/>
    <property type="project" value="InterPro"/>
</dbReference>
<reference evidence="9" key="2">
    <citation type="submission" date="2020-08" db="EMBL/GenBank/DDBJ databases">
        <title>Draft Genome Sequence of Cumin Blight Pathogen Alternaria burnsii.</title>
        <authorList>
            <person name="Feng Z."/>
        </authorList>
    </citation>
    <scope>NUCLEOTIDE SEQUENCE</scope>
    <source>
        <strain evidence="9">CBS107.38</strain>
    </source>
</reference>
<feature type="transmembrane region" description="Helical" evidence="7">
    <location>
        <begin position="1356"/>
        <end position="1376"/>
    </location>
</feature>
<dbReference type="GO" id="GO:0000166">
    <property type="term" value="F:nucleotide binding"/>
    <property type="evidence" value="ECO:0007669"/>
    <property type="project" value="InterPro"/>
</dbReference>
<proteinExistence type="inferred from homology"/>
<dbReference type="InterPro" id="IPR011701">
    <property type="entry name" value="MFS"/>
</dbReference>
<dbReference type="Pfam" id="PF01408">
    <property type="entry name" value="GFO_IDH_MocA"/>
    <property type="match status" value="1"/>
</dbReference>
<feature type="transmembrane region" description="Helical" evidence="7">
    <location>
        <begin position="1238"/>
        <end position="1259"/>
    </location>
</feature>
<dbReference type="SUPFAM" id="SSF55347">
    <property type="entry name" value="Glyceraldehyde-3-phosphate dehydrogenase-like, C-terminal domain"/>
    <property type="match status" value="1"/>
</dbReference>
<dbReference type="EMBL" id="JAAABM010000008">
    <property type="protein sequence ID" value="KAF7675457.1"/>
    <property type="molecule type" value="Genomic_DNA"/>
</dbReference>
<gene>
    <name evidence="9" type="ORF">GT037_006176</name>
</gene>
<dbReference type="InterPro" id="IPR036259">
    <property type="entry name" value="MFS_trans_sf"/>
</dbReference>
<keyword evidence="3 7" id="KW-0812">Transmembrane</keyword>
<feature type="region of interest" description="Disordered" evidence="6">
    <location>
        <begin position="439"/>
        <end position="514"/>
    </location>
</feature>
<dbReference type="SUPFAM" id="SSF57903">
    <property type="entry name" value="FYVE/PHD zinc finger"/>
    <property type="match status" value="1"/>
</dbReference>
<dbReference type="Pfam" id="PF07690">
    <property type="entry name" value="MFS_1"/>
    <property type="match status" value="1"/>
</dbReference>
<dbReference type="InterPro" id="IPR055080">
    <property type="entry name" value="Gal80p-like_C"/>
</dbReference>
<feature type="transmembrane region" description="Helical" evidence="7">
    <location>
        <begin position="1513"/>
        <end position="1533"/>
    </location>
</feature>
<dbReference type="CDD" id="cd15489">
    <property type="entry name" value="PHD_SF"/>
    <property type="match status" value="1"/>
</dbReference>
<comment type="subcellular location">
    <subcellularLocation>
        <location evidence="1">Membrane</location>
        <topology evidence="1">Multi-pass membrane protein</topology>
    </subcellularLocation>
</comment>
<dbReference type="Gene3D" id="3.40.50.720">
    <property type="entry name" value="NAD(P)-binding Rossmann-like Domain"/>
    <property type="match status" value="1"/>
</dbReference>
<feature type="compositionally biased region" description="Polar residues" evidence="6">
    <location>
        <begin position="1157"/>
        <end position="1176"/>
    </location>
</feature>
<dbReference type="CDD" id="cd17323">
    <property type="entry name" value="MFS_Tpo1_MDR_like"/>
    <property type="match status" value="1"/>
</dbReference>
<dbReference type="Pfam" id="PF22685">
    <property type="entry name" value="Gal80p_C-like"/>
    <property type="match status" value="1"/>
</dbReference>
<protein>
    <submittedName>
        <fullName evidence="9">Multidrug transporter</fullName>
    </submittedName>
</protein>
<dbReference type="PANTHER" id="PTHR23502">
    <property type="entry name" value="MAJOR FACILITATOR SUPERFAMILY"/>
    <property type="match status" value="1"/>
</dbReference>
<name>A0A8H7B4Z9_9PLEO</name>
<feature type="region of interest" description="Disordered" evidence="6">
    <location>
        <begin position="308"/>
        <end position="340"/>
    </location>
</feature>
<evidence type="ECO:0000256" key="1">
    <source>
        <dbReference type="ARBA" id="ARBA00004141"/>
    </source>
</evidence>
<dbReference type="GeneID" id="62204401"/>
<keyword evidence="10" id="KW-1185">Reference proteome</keyword>
<evidence type="ECO:0000256" key="3">
    <source>
        <dbReference type="ARBA" id="ARBA00022692"/>
    </source>
</evidence>
<dbReference type="Proteomes" id="UP000596902">
    <property type="component" value="Unassembled WGS sequence"/>
</dbReference>
<feature type="transmembrane region" description="Helical" evidence="7">
    <location>
        <begin position="1460"/>
        <end position="1488"/>
    </location>
</feature>
<evidence type="ECO:0000256" key="7">
    <source>
        <dbReference type="SAM" id="Phobius"/>
    </source>
</evidence>
<feature type="transmembrane region" description="Helical" evidence="7">
    <location>
        <begin position="1296"/>
        <end position="1317"/>
    </location>
</feature>
<feature type="transmembrane region" description="Helical" evidence="7">
    <location>
        <begin position="1573"/>
        <end position="1595"/>
    </location>
</feature>
<dbReference type="PROSITE" id="PS50850">
    <property type="entry name" value="MFS"/>
    <property type="match status" value="1"/>
</dbReference>
<sequence>MKLPTLHEGYEQLLNLQALFWRKVTGIDEMDNQSSKPPNINQTYRWTDDQDLAEHRDYVLQALEGRGSGKVYQTKGDLVFIVKDDSKKGCDNLSCPEVGEDTLERIKRGPLFITLEPLLDWGTVTPASNMCVASGKIIAFRRNGPRMDDPLWTQQVKKLVPRQTRTYCLDCLEELVNRRTEAQSTTNRSAGQSQQGRYRHVPNRPIQRPTSRSELYDVREGGGSDDASSCEGLIPSTAGSLQLDGVTEQTPYTESRNYAPAKMNDRESSWTVEHKTGFVKYTMSGKELSRSQRLPGTYSPTVAHSRMDSVHSHSSTGSSSYYPLPCHNSQRLTPGSSGNSAFVYRDPTSVQQDEYEKLGSAILLENSVPDFGSGHREFGRDVETNLVCRFFTNHRVRRENMTKTEDTNICNVFTVVNPRGPLTLKRSVKTNNINYEELNLSDDASDAAKEDADPDTPDGEYTPTKNKGKARSKFVSPSKKRKRPSPPSKTTAKAQQFHAPVYRKHDPTTDDSPPFGVTQAAFETYNKHLPAKGDLICSCHEPARTNDVPITQCVNKGCKVRWYHKDCLSTRGKLQARHGTYLCEQCQNEKYYAELSRTNGWSGKRLVQNEAAMPFTGHEMAGILGNTGNFQAVANPYGLAMSAISNALSPFAQPFIPGIAAATDAAVSSRLAVGSEPSLGLETSRPYFVTEAYTRAGEHQHVADEAWENAQSLAQLRIMTSSQKRVGLIGLSAKGSWASSSHLPHLQRTPHYTITALQNSSLNSAKASAKQYSLDSVSTHDSPNSIAQDANVDIVAVSVNVPLHYALIRPALEAGKDVFSEWPLARNLKEAEELTALAQAKGVRTMVGLQARQNPSILKAKEIVGSGKLGKILGTTMFGHGMIFGGTIFPSHLYMLPVEAGANVLTIPFGHAVDALCYVFSSELRSISAVLSNRYPELEVIDEKTYQPKGEKKSKTSHDFISMTAELVNGGGNVDVNYAPGLSRSGRDFYWEIIGSEGTLVLEGPKMGGHVQMFQPTVKIALGQEELRKVEVEKAEDTSFNVGRAWDAWAGEGVGSVTTWEDAVIRHKMIEAIYRSAEKSTKEDYVVEIFGCGVSWQNINIIPSRPSQICLLQPITILRLRLGLSSVAMASPTSTSRSSTSLSSQAVDEKRDRPLSPNISGTQPSQPDSKSSPTFISWASSTDSSNPFNFSSSKKWRTTLLACTMTFVVQISGTMLTSAAEQINTSFNISDEAFPHSYWPVLSWNLGGAAAPLLGLPLMENFGVRWSYLVIYAVLIIFIIPQALAKNFATIIVTRIITGSCSGVLANITSGIVSDIWKDGRAKSFGTSLYIFALLAGLNMGPVFGSLVVQYTTWRWVFLSQIIFYSALIPVLFFLLPEVRPDVILTQRARRIRAETGKEVYAQAEKEHTNFGEILRETLVRPTRMLCTEGVVLSFGMWSAFCIGTAFMFTQSIVQVFSELYGWSFFGTGLVQSAVVIGELIGLVASLVQDRIYFASAKRNTDTPGKPIPEARLYLSIPASFIGLSGGLFYFAWTSYASIPWIVPSISLAFVGFGMFCSTAGVTTYVVDAYAKYAASAIAGIAFLENFMAAFLPLATQSMYRTLGFQWASSLLGFVALALSFIPLILLRFGKSIRGKSPFMSEAGYED</sequence>
<dbReference type="PANTHER" id="PTHR23502:SF52">
    <property type="entry name" value="MULTIDRUG TRANSPORTER, PUTATIVE (AFU_ORTHOLOGUE AFUA_2G17730)-RELATED"/>
    <property type="match status" value="1"/>
</dbReference>